<evidence type="ECO:0000313" key="13">
    <source>
        <dbReference type="EMBL" id="NIE99495.1"/>
    </source>
</evidence>
<keyword evidence="8" id="KW-0732">Signal</keyword>
<feature type="signal peptide" evidence="8">
    <location>
        <begin position="1"/>
        <end position="17"/>
    </location>
</feature>
<dbReference type="Pfam" id="PF22638">
    <property type="entry name" value="FlgK_D1"/>
    <property type="match status" value="1"/>
</dbReference>
<keyword evidence="13" id="KW-0969">Cilium</keyword>
<evidence type="ECO:0000256" key="6">
    <source>
        <dbReference type="ARBA" id="ARBA00023143"/>
    </source>
</evidence>
<evidence type="ECO:0000256" key="4">
    <source>
        <dbReference type="ARBA" id="ARBA00016244"/>
    </source>
</evidence>
<dbReference type="PRINTS" id="PR01005">
    <property type="entry name" value="FLGHOOKAP1"/>
</dbReference>
<dbReference type="EMBL" id="VWXD01000002">
    <property type="protein sequence ID" value="NIE99495.1"/>
    <property type="molecule type" value="Genomic_DNA"/>
</dbReference>
<organism evidence="13 14">
    <name type="scientific">Candidatus Pantoea formicae</name>
    <dbReference type="NCBI Taxonomy" id="2608355"/>
    <lineage>
        <taxon>Bacteria</taxon>
        <taxon>Pseudomonadati</taxon>
        <taxon>Pseudomonadota</taxon>
        <taxon>Gammaproteobacteria</taxon>
        <taxon>Enterobacterales</taxon>
        <taxon>Erwiniaceae</taxon>
        <taxon>Pantoea</taxon>
    </lineage>
</organism>
<feature type="domain" description="Flagellar hook-associated protein FlgK helical" evidence="12">
    <location>
        <begin position="93"/>
        <end position="325"/>
    </location>
</feature>
<feature type="chain" id="PRO_5046993528" description="Flagellar hook-associated protein 1" evidence="8">
    <location>
        <begin position="18"/>
        <end position="548"/>
    </location>
</feature>
<dbReference type="PANTHER" id="PTHR30033">
    <property type="entry name" value="FLAGELLAR HOOK-ASSOCIATED PROTEIN 1"/>
    <property type="match status" value="1"/>
</dbReference>
<comment type="similarity">
    <text evidence="3 7">Belongs to the flagella basal body rod proteins family.</text>
</comment>
<comment type="caution">
    <text evidence="13">The sequence shown here is derived from an EMBL/GenBank/DDBJ whole genome shotgun (WGS) entry which is preliminary data.</text>
</comment>
<proteinExistence type="inferred from homology"/>
<dbReference type="InterPro" id="IPR001444">
    <property type="entry name" value="Flag_bb_rod_N"/>
</dbReference>
<evidence type="ECO:0000259" key="9">
    <source>
        <dbReference type="Pfam" id="PF00460"/>
    </source>
</evidence>
<evidence type="ECO:0000256" key="2">
    <source>
        <dbReference type="ARBA" id="ARBA00004613"/>
    </source>
</evidence>
<dbReference type="Proteomes" id="UP000780690">
    <property type="component" value="Unassembled WGS sequence"/>
</dbReference>
<feature type="domain" description="Flagellar basal body rod protein N-terminal" evidence="9">
    <location>
        <begin position="5"/>
        <end position="34"/>
    </location>
</feature>
<evidence type="ECO:0000256" key="3">
    <source>
        <dbReference type="ARBA" id="ARBA00009677"/>
    </source>
</evidence>
<dbReference type="InterPro" id="IPR002371">
    <property type="entry name" value="FlgK"/>
</dbReference>
<accession>A0ABX0QVU9</accession>
<evidence type="ECO:0000256" key="8">
    <source>
        <dbReference type="SAM" id="SignalP"/>
    </source>
</evidence>
<keyword evidence="13" id="KW-0966">Cell projection</keyword>
<reference evidence="13 14" key="1">
    <citation type="journal article" date="2019" name="bioRxiv">
        <title>Bacteria contribute to plant secondary compound degradation in a generalist herbivore system.</title>
        <authorList>
            <person name="Francoeur C.B."/>
            <person name="Khadempour L."/>
            <person name="Moreira-Soto R.D."/>
            <person name="Gotting K."/>
            <person name="Book A.J."/>
            <person name="Pinto-Tomas A.A."/>
            <person name="Keefover-Ring K."/>
            <person name="Currie C.R."/>
        </authorList>
    </citation>
    <scope>NUCLEOTIDE SEQUENCE [LARGE SCALE GENOMIC DNA]</scope>
    <source>
        <strain evidence="13 14">Acro-805</strain>
    </source>
</reference>
<evidence type="ECO:0000256" key="7">
    <source>
        <dbReference type="RuleBase" id="RU362065"/>
    </source>
</evidence>
<evidence type="ECO:0000259" key="11">
    <source>
        <dbReference type="Pfam" id="PF21158"/>
    </source>
</evidence>
<dbReference type="Pfam" id="PF21158">
    <property type="entry name" value="flgK_1st_1"/>
    <property type="match status" value="1"/>
</dbReference>
<gene>
    <name evidence="7 13" type="primary">flgK</name>
    <name evidence="13" type="ORF">F3J38_05300</name>
</gene>
<evidence type="ECO:0000259" key="12">
    <source>
        <dbReference type="Pfam" id="PF22638"/>
    </source>
</evidence>
<dbReference type="RefSeq" id="WP_167135820.1">
    <property type="nucleotide sequence ID" value="NZ_VWXD01000002.1"/>
</dbReference>
<dbReference type="SUPFAM" id="SSF64518">
    <property type="entry name" value="Phase 1 flagellin"/>
    <property type="match status" value="1"/>
</dbReference>
<dbReference type="InterPro" id="IPR053927">
    <property type="entry name" value="FlgK_helical"/>
</dbReference>
<dbReference type="NCBIfam" id="TIGR02492">
    <property type="entry name" value="flgK_ends"/>
    <property type="match status" value="1"/>
</dbReference>
<dbReference type="InterPro" id="IPR010930">
    <property type="entry name" value="Flg_bb/hook_C_dom"/>
</dbReference>
<dbReference type="Pfam" id="PF06429">
    <property type="entry name" value="Flg_bbr_C"/>
    <property type="match status" value="1"/>
</dbReference>
<protein>
    <recommendedName>
        <fullName evidence="4 7">Flagellar hook-associated protein 1</fullName>
        <shortName evidence="7">HAP1</shortName>
    </recommendedName>
</protein>
<evidence type="ECO:0000256" key="1">
    <source>
        <dbReference type="ARBA" id="ARBA00004365"/>
    </source>
</evidence>
<evidence type="ECO:0000256" key="5">
    <source>
        <dbReference type="ARBA" id="ARBA00022525"/>
    </source>
</evidence>
<keyword evidence="5 7" id="KW-0964">Secreted</keyword>
<comment type="subcellular location">
    <subcellularLocation>
        <location evidence="1 7">Bacterial flagellum</location>
    </subcellularLocation>
    <subcellularLocation>
        <location evidence="2 7">Secreted</location>
    </subcellularLocation>
</comment>
<evidence type="ECO:0000313" key="14">
    <source>
        <dbReference type="Proteomes" id="UP000780690"/>
    </source>
</evidence>
<dbReference type="Pfam" id="PF00460">
    <property type="entry name" value="Flg_bb_rod"/>
    <property type="match status" value="1"/>
</dbReference>
<keyword evidence="13" id="KW-0282">Flagellum</keyword>
<keyword evidence="14" id="KW-1185">Reference proteome</keyword>
<dbReference type="InterPro" id="IPR049119">
    <property type="entry name" value="FlgK_D2-like"/>
</dbReference>
<dbReference type="PANTHER" id="PTHR30033:SF1">
    <property type="entry name" value="FLAGELLAR HOOK-ASSOCIATED PROTEIN 1"/>
    <property type="match status" value="1"/>
</dbReference>
<feature type="domain" description="Flagellar hook-associated protein 1 D2-like" evidence="11">
    <location>
        <begin position="333"/>
        <end position="416"/>
    </location>
</feature>
<sequence length="548" mass="57541">MSSIINSAMSGLSAAQAALSTTSNNISNYTVAGYSRQTILLNQANSTLSGSSYYGNGVTVTGVQREYDEFITAQLRGSSASYSAVNSQYSQISNIDDLMSTSTTSLSTSIQSFFTNVSNVVSNADDPSARQSMLSYAQGLVNQFQTTAQYLTNMQSSVNTDITSSVDQINTYTSQIADLNTQIAKLTTAGGAAPNDLLDQRDELVNNLNNIVGVSVSQQDGSYIVSMGSTTLVNGKNTTQLVAMPSSSDPSRTTVGYVDKLAGNVEIPEKTLTTGSLGGLLAFRTEDLDTAQNQLGQLAAAFTTSFNAVQTAGYDSNGDQGTDFFTIGSPTVLSNTKNTGSAEVTAEWSDSSALKASNYTVSYDGTNWSVTRMSDNVKVTATQGTDSDGNTTLSFDGLDLTVSGDAKAKDSFLVKPVQNVIGDMSVAITDESQIAAASSATSGESDNTNAQKMLDLQDANLVGGNATLAQAYATIVSTVGNKTSSLETASTTQESVVNQLTDRQQSVSGVNLDEEYANLTKYQQFYTANAQVLQTANTIFNALIGIMS</sequence>
<evidence type="ECO:0000259" key="10">
    <source>
        <dbReference type="Pfam" id="PF06429"/>
    </source>
</evidence>
<feature type="domain" description="Flagellar basal-body/hook protein C-terminal" evidence="10">
    <location>
        <begin position="507"/>
        <end position="544"/>
    </location>
</feature>
<keyword evidence="6 7" id="KW-0975">Bacterial flagellum</keyword>
<name>A0ABX0QVU9_9GAMM</name>